<feature type="region of interest" description="Disordered" evidence="1">
    <location>
        <begin position="1"/>
        <end position="21"/>
    </location>
</feature>
<name>A0A067LSX9_BOTB1</name>
<organism evidence="2 3">
    <name type="scientific">Botryobasidium botryosum (strain FD-172 SS1)</name>
    <dbReference type="NCBI Taxonomy" id="930990"/>
    <lineage>
        <taxon>Eukaryota</taxon>
        <taxon>Fungi</taxon>
        <taxon>Dikarya</taxon>
        <taxon>Basidiomycota</taxon>
        <taxon>Agaricomycotina</taxon>
        <taxon>Agaricomycetes</taxon>
        <taxon>Cantharellales</taxon>
        <taxon>Botryobasidiaceae</taxon>
        <taxon>Botryobasidium</taxon>
    </lineage>
</organism>
<gene>
    <name evidence="2" type="ORF">BOTBODRAFT_181644</name>
</gene>
<protein>
    <submittedName>
        <fullName evidence="2">Uncharacterized protein</fullName>
    </submittedName>
</protein>
<feature type="region of interest" description="Disordered" evidence="1">
    <location>
        <begin position="123"/>
        <end position="151"/>
    </location>
</feature>
<feature type="compositionally biased region" description="Basic and acidic residues" evidence="1">
    <location>
        <begin position="125"/>
        <end position="140"/>
    </location>
</feature>
<dbReference type="InParanoid" id="A0A067LSX9"/>
<reference evidence="3" key="1">
    <citation type="journal article" date="2014" name="Proc. Natl. Acad. Sci. U.S.A.">
        <title>Extensive sampling of basidiomycete genomes demonstrates inadequacy of the white-rot/brown-rot paradigm for wood decay fungi.</title>
        <authorList>
            <person name="Riley R."/>
            <person name="Salamov A.A."/>
            <person name="Brown D.W."/>
            <person name="Nagy L.G."/>
            <person name="Floudas D."/>
            <person name="Held B.W."/>
            <person name="Levasseur A."/>
            <person name="Lombard V."/>
            <person name="Morin E."/>
            <person name="Otillar R."/>
            <person name="Lindquist E.A."/>
            <person name="Sun H."/>
            <person name="LaButti K.M."/>
            <person name="Schmutz J."/>
            <person name="Jabbour D."/>
            <person name="Luo H."/>
            <person name="Baker S.E."/>
            <person name="Pisabarro A.G."/>
            <person name="Walton J.D."/>
            <person name="Blanchette R.A."/>
            <person name="Henrissat B."/>
            <person name="Martin F."/>
            <person name="Cullen D."/>
            <person name="Hibbett D.S."/>
            <person name="Grigoriev I.V."/>
        </authorList>
    </citation>
    <scope>NUCLEOTIDE SEQUENCE [LARGE SCALE GENOMIC DNA]</scope>
    <source>
        <strain evidence="3">FD-172 SS1</strain>
    </source>
</reference>
<keyword evidence="3" id="KW-1185">Reference proteome</keyword>
<dbReference type="Proteomes" id="UP000027195">
    <property type="component" value="Unassembled WGS sequence"/>
</dbReference>
<evidence type="ECO:0000313" key="2">
    <source>
        <dbReference type="EMBL" id="KDQ06358.1"/>
    </source>
</evidence>
<dbReference type="AlphaFoldDB" id="A0A067LSX9"/>
<accession>A0A067LSX9</accession>
<dbReference type="HOGENOM" id="CLU_1073589_0_0_1"/>
<proteinExistence type="predicted"/>
<evidence type="ECO:0000256" key="1">
    <source>
        <dbReference type="SAM" id="MobiDB-lite"/>
    </source>
</evidence>
<dbReference type="OrthoDB" id="3366139at2759"/>
<evidence type="ECO:0000313" key="3">
    <source>
        <dbReference type="Proteomes" id="UP000027195"/>
    </source>
</evidence>
<dbReference type="EMBL" id="KL198139">
    <property type="protein sequence ID" value="KDQ06358.1"/>
    <property type="molecule type" value="Genomic_DNA"/>
</dbReference>
<sequence length="259" mass="28382">MSDDEVLTPKHIRTSPQKAASTETSASSLLPHLVSLLALHNVIEQVLSLGLASTNVGVALSPRKFRHGEASRSYPEEEKGRLITVINHIGMESFGLAHKCSVTELACLVWLWEWDGLSLPAGPSAKDRAKAEVDEAKGESGSEDDNEFFSSPKLSPARDRNWVHGGLSFLVIPTTQFQHDVGKCVPAYGIGVKVDMSDGQSGMTAITQWTTGGEERRKEVGRKLMEWVKVSTYSQGEEKPIVALRTDLYRTTDTSRDFA</sequence>
<dbReference type="STRING" id="930990.A0A067LSX9"/>